<sequence>MTWRYPSDVTVVLGDIFRQPGELRMTWRQAEYVDAATVVVTEEVEQLDRSDLAVTLWRRFYRRWWC</sequence>
<proteinExistence type="predicted"/>
<dbReference type="EMBL" id="PKPP01001540">
    <property type="protein sequence ID" value="PWA81861.1"/>
    <property type="molecule type" value="Genomic_DNA"/>
</dbReference>
<name>A0A2U1P7Z0_ARTAN</name>
<gene>
    <name evidence="1" type="ORF">CTI12_AA183010</name>
</gene>
<keyword evidence="2" id="KW-1185">Reference proteome</keyword>
<evidence type="ECO:0000313" key="1">
    <source>
        <dbReference type="EMBL" id="PWA81861.1"/>
    </source>
</evidence>
<evidence type="ECO:0000313" key="2">
    <source>
        <dbReference type="Proteomes" id="UP000245207"/>
    </source>
</evidence>
<organism evidence="1 2">
    <name type="scientific">Artemisia annua</name>
    <name type="common">Sweet wormwood</name>
    <dbReference type="NCBI Taxonomy" id="35608"/>
    <lineage>
        <taxon>Eukaryota</taxon>
        <taxon>Viridiplantae</taxon>
        <taxon>Streptophyta</taxon>
        <taxon>Embryophyta</taxon>
        <taxon>Tracheophyta</taxon>
        <taxon>Spermatophyta</taxon>
        <taxon>Magnoliopsida</taxon>
        <taxon>eudicotyledons</taxon>
        <taxon>Gunneridae</taxon>
        <taxon>Pentapetalae</taxon>
        <taxon>asterids</taxon>
        <taxon>campanulids</taxon>
        <taxon>Asterales</taxon>
        <taxon>Asteraceae</taxon>
        <taxon>Asteroideae</taxon>
        <taxon>Anthemideae</taxon>
        <taxon>Artemisiinae</taxon>
        <taxon>Artemisia</taxon>
    </lineage>
</organism>
<protein>
    <submittedName>
        <fullName evidence="1">Uncharacterized protein</fullName>
    </submittedName>
</protein>
<dbReference type="AlphaFoldDB" id="A0A2U1P7Z0"/>
<comment type="caution">
    <text evidence="1">The sequence shown here is derived from an EMBL/GenBank/DDBJ whole genome shotgun (WGS) entry which is preliminary data.</text>
</comment>
<dbReference type="Proteomes" id="UP000245207">
    <property type="component" value="Unassembled WGS sequence"/>
</dbReference>
<accession>A0A2U1P7Z0</accession>
<reference evidence="1 2" key="1">
    <citation type="journal article" date="2018" name="Mol. Plant">
        <title>The genome of Artemisia annua provides insight into the evolution of Asteraceae family and artemisinin biosynthesis.</title>
        <authorList>
            <person name="Shen Q."/>
            <person name="Zhang L."/>
            <person name="Liao Z."/>
            <person name="Wang S."/>
            <person name="Yan T."/>
            <person name="Shi P."/>
            <person name="Liu M."/>
            <person name="Fu X."/>
            <person name="Pan Q."/>
            <person name="Wang Y."/>
            <person name="Lv Z."/>
            <person name="Lu X."/>
            <person name="Zhang F."/>
            <person name="Jiang W."/>
            <person name="Ma Y."/>
            <person name="Chen M."/>
            <person name="Hao X."/>
            <person name="Li L."/>
            <person name="Tang Y."/>
            <person name="Lv G."/>
            <person name="Zhou Y."/>
            <person name="Sun X."/>
            <person name="Brodelius P.E."/>
            <person name="Rose J.K.C."/>
            <person name="Tang K."/>
        </authorList>
    </citation>
    <scope>NUCLEOTIDE SEQUENCE [LARGE SCALE GENOMIC DNA]</scope>
    <source>
        <strain evidence="2">cv. Huhao1</strain>
        <tissue evidence="1">Leaf</tissue>
    </source>
</reference>